<evidence type="ECO:0000313" key="5">
    <source>
        <dbReference type="EMBL" id="MCW3786672.1"/>
    </source>
</evidence>
<dbReference type="RefSeq" id="WP_301190236.1">
    <property type="nucleotide sequence ID" value="NZ_JAPDPJ010000017.1"/>
</dbReference>
<feature type="domain" description="DUF6377" evidence="4">
    <location>
        <begin position="257"/>
        <end position="511"/>
    </location>
</feature>
<name>A0AAE3M4G6_9BACT</name>
<keyword evidence="2" id="KW-0812">Transmembrane</keyword>
<evidence type="ECO:0000256" key="3">
    <source>
        <dbReference type="SAM" id="SignalP"/>
    </source>
</evidence>
<feature type="transmembrane region" description="Helical" evidence="2">
    <location>
        <begin position="332"/>
        <end position="351"/>
    </location>
</feature>
<dbReference type="Proteomes" id="UP001209229">
    <property type="component" value="Unassembled WGS sequence"/>
</dbReference>
<evidence type="ECO:0000256" key="2">
    <source>
        <dbReference type="SAM" id="Phobius"/>
    </source>
</evidence>
<evidence type="ECO:0000256" key="1">
    <source>
        <dbReference type="SAM" id="Coils"/>
    </source>
</evidence>
<feature type="chain" id="PRO_5042148880" evidence="3">
    <location>
        <begin position="21"/>
        <end position="550"/>
    </location>
</feature>
<comment type="caution">
    <text evidence="5">The sequence shown here is derived from an EMBL/GenBank/DDBJ whole genome shotgun (WGS) entry which is preliminary data.</text>
</comment>
<dbReference type="EMBL" id="JAPDPJ010000017">
    <property type="protein sequence ID" value="MCW3786672.1"/>
    <property type="molecule type" value="Genomic_DNA"/>
</dbReference>
<proteinExistence type="predicted"/>
<feature type="coiled-coil region" evidence="1">
    <location>
        <begin position="357"/>
        <end position="391"/>
    </location>
</feature>
<accession>A0AAE3M4G6</accession>
<keyword evidence="2" id="KW-1133">Transmembrane helix</keyword>
<evidence type="ECO:0000313" key="6">
    <source>
        <dbReference type="Proteomes" id="UP001209229"/>
    </source>
</evidence>
<organism evidence="5 6">
    <name type="scientific">Plebeiibacterium sediminum</name>
    <dbReference type="NCBI Taxonomy" id="2992112"/>
    <lineage>
        <taxon>Bacteria</taxon>
        <taxon>Pseudomonadati</taxon>
        <taxon>Bacteroidota</taxon>
        <taxon>Bacteroidia</taxon>
        <taxon>Marinilabiliales</taxon>
        <taxon>Marinilabiliaceae</taxon>
        <taxon>Plebeiibacterium</taxon>
    </lineage>
</organism>
<dbReference type="InterPro" id="IPR045957">
    <property type="entry name" value="DUF6377"/>
</dbReference>
<dbReference type="Pfam" id="PF19904">
    <property type="entry name" value="DUF6377"/>
    <property type="match status" value="1"/>
</dbReference>
<keyword evidence="6" id="KW-1185">Reference proteome</keyword>
<sequence length="550" mass="63831">MIRFLYTSIFLLCISSGLMANSEIDTLLVKLEQVMSKRDSFDIIRQNRLLNLKELLTKNDIGDDQKFYLQNQLIEEYRTYNFDSTLNYINKNLSLAKKINKPTLINESNLEMARLLASSGRYLEALDVLKLIDKSLLDKNLLIDYYNDLLKLYSDLSIYSPSTDNANSYSLKSAAYTDSLLRILDEKSEPYLSLMEKRYRDSRDLDKCEQINSQRLSGAKIGTPLYSMITFERSLLFGLKKEPEKEKKYLILSAISDIMASVKDNASLTILALILHGEKDIDRAHKYIKFSFEDASFYNSKLRFIELSNIMPLITEAYQLKSEQQSMKLKRYLIIISLLSLVLTLAFLYIVNQMKKLAKTRNDLQTVNSRLNQLNTNLSEANTNLHNLNVELSETNHVKEHYIGNFLTICSDYIDKIDDIRRNVNKQILAGKVEELLKTTKSRKLIDDEVKAFYENFDSVFLHIYPNFVEKLNSLLEEGEQIELKKDEMLNTELRIFALIRLGISDSSRIAKLLRYSVNTIYNYRVKVKNKALSRDDFEDQVMKIGAILR</sequence>
<protein>
    <submittedName>
        <fullName evidence="5">DUF6377 domain-containing protein</fullName>
    </submittedName>
</protein>
<evidence type="ECO:0000259" key="4">
    <source>
        <dbReference type="Pfam" id="PF19904"/>
    </source>
</evidence>
<dbReference type="AlphaFoldDB" id="A0AAE3M4G6"/>
<keyword evidence="2" id="KW-0472">Membrane</keyword>
<keyword evidence="1" id="KW-0175">Coiled coil</keyword>
<keyword evidence="3" id="KW-0732">Signal</keyword>
<feature type="signal peptide" evidence="3">
    <location>
        <begin position="1"/>
        <end position="20"/>
    </location>
</feature>
<gene>
    <name evidence="5" type="ORF">OM075_09355</name>
</gene>
<reference evidence="5" key="1">
    <citation type="submission" date="2022-10" db="EMBL/GenBank/DDBJ databases">
        <authorList>
            <person name="Yu W.X."/>
        </authorList>
    </citation>
    <scope>NUCLEOTIDE SEQUENCE</scope>
    <source>
        <strain evidence="5">AAT</strain>
    </source>
</reference>